<feature type="region of interest" description="Disordered" evidence="1">
    <location>
        <begin position="486"/>
        <end position="536"/>
    </location>
</feature>
<feature type="compositionally biased region" description="Acidic residues" evidence="1">
    <location>
        <begin position="526"/>
        <end position="536"/>
    </location>
</feature>
<dbReference type="InParanoid" id="A0A5J5EE36"/>
<sequence>NTGSNLSKIYYQIRFKKGTLKTADGEIDEKLDNWIIAVQCDLERQDITDDPKDNRRTRERKKKQRAFIEQHFAIPGDYTVQWLYAKLTDAYWSDFVYSQLYFGLDQDGHERTWEDFTDDIGDENTVTFKDILSTWAESQEKKGLTLLGVQLTLPPATELDPLKPTYAPTSMRHQVYPYLDEKGLPSTGFGGKADANSILYCEMVTGNPMPKGVQLDPVGNFCYPAASNGAPGLDGTFALNHDLFIKKFLLPNLQPLNRISASYRDHPSIWDQVYEFHVDNETKPLEYRFYKYSPNYPGSGIRMRKAVRKALLHIVGATDYLYDHVSSNNADLSNPWTALRYTFTIRWNFDIEVTTSINGVLEMKLSGYPATGNPANLKVENTRFVQGDFTFITADMIQRIETKMSSGIGKHLTKLRQNLENAFKTSVSRKCRFLARLEAFKAYKQGKPDKMVINALVVSKEQPKEEEGEKPDSTAGRGGLSMRMAAVSLSKHAGPIGSHTMSLMSGDPKPVDQQPTSFFGILPPEPESDEESDEES</sequence>
<evidence type="ECO:0000313" key="2">
    <source>
        <dbReference type="EMBL" id="KAA8893912.1"/>
    </source>
</evidence>
<name>A0A5J5EE36_9PEZI</name>
<comment type="caution">
    <text evidence="2">The sequence shown here is derived from an EMBL/GenBank/DDBJ whole genome shotgun (WGS) entry which is preliminary data.</text>
</comment>
<feature type="non-terminal residue" evidence="2">
    <location>
        <position position="1"/>
    </location>
</feature>
<accession>A0A5J5EE36</accession>
<organism evidence="2 3">
    <name type="scientific">Sphaerosporella brunnea</name>
    <dbReference type="NCBI Taxonomy" id="1250544"/>
    <lineage>
        <taxon>Eukaryota</taxon>
        <taxon>Fungi</taxon>
        <taxon>Dikarya</taxon>
        <taxon>Ascomycota</taxon>
        <taxon>Pezizomycotina</taxon>
        <taxon>Pezizomycetes</taxon>
        <taxon>Pezizales</taxon>
        <taxon>Pyronemataceae</taxon>
        <taxon>Sphaerosporella</taxon>
    </lineage>
</organism>
<dbReference type="AlphaFoldDB" id="A0A5J5EE36"/>
<protein>
    <submittedName>
        <fullName evidence="2">Uncharacterized protein</fullName>
    </submittedName>
</protein>
<gene>
    <name evidence="2" type="ORF">FN846DRAFT_913535</name>
</gene>
<dbReference type="EMBL" id="VXIS01000390">
    <property type="protein sequence ID" value="KAA8893912.1"/>
    <property type="molecule type" value="Genomic_DNA"/>
</dbReference>
<evidence type="ECO:0000256" key="1">
    <source>
        <dbReference type="SAM" id="MobiDB-lite"/>
    </source>
</evidence>
<dbReference type="Proteomes" id="UP000326924">
    <property type="component" value="Unassembled WGS sequence"/>
</dbReference>
<proteinExistence type="predicted"/>
<evidence type="ECO:0000313" key="3">
    <source>
        <dbReference type="Proteomes" id="UP000326924"/>
    </source>
</evidence>
<dbReference type="OrthoDB" id="5429442at2759"/>
<reference evidence="2 3" key="1">
    <citation type="submission" date="2019-09" db="EMBL/GenBank/DDBJ databases">
        <title>Draft genome of the ectomycorrhizal ascomycete Sphaerosporella brunnea.</title>
        <authorList>
            <consortium name="DOE Joint Genome Institute"/>
            <person name="Benucci G.M."/>
            <person name="Marozzi G."/>
            <person name="Antonielli L."/>
            <person name="Sanchez S."/>
            <person name="Marco P."/>
            <person name="Wang X."/>
            <person name="Falini L.B."/>
            <person name="Barry K."/>
            <person name="Haridas S."/>
            <person name="Lipzen A."/>
            <person name="Labutti K."/>
            <person name="Grigoriev I.V."/>
            <person name="Murat C."/>
            <person name="Martin F."/>
            <person name="Albertini E."/>
            <person name="Donnini D."/>
            <person name="Bonito G."/>
        </authorList>
    </citation>
    <scope>NUCLEOTIDE SEQUENCE [LARGE SCALE GENOMIC DNA]</scope>
    <source>
        <strain evidence="2 3">Sb_GMNB300</strain>
    </source>
</reference>
<keyword evidence="3" id="KW-1185">Reference proteome</keyword>